<sequence length="116" mass="12671">MNSSAQPTRRIASNLLWTPQGLVRNPLVTLSAEGRLLRVESCPEPDRRPATEFYSGLLVAGFPADYRAAFVRLRESGLPLGESLPALVRPDGVVVVLSGLDYDTLRLTPRSAILKL</sequence>
<organism evidence="1">
    <name type="scientific">Siphoviridae sp. ctBLh2</name>
    <dbReference type="NCBI Taxonomy" id="2827803"/>
    <lineage>
        <taxon>Viruses</taxon>
        <taxon>Duplodnaviria</taxon>
        <taxon>Heunggongvirae</taxon>
        <taxon>Uroviricota</taxon>
        <taxon>Caudoviricetes</taxon>
    </lineage>
</organism>
<proteinExistence type="predicted"/>
<evidence type="ECO:0000313" key="1">
    <source>
        <dbReference type="EMBL" id="DAF45432.1"/>
    </source>
</evidence>
<reference evidence="1" key="1">
    <citation type="journal article" date="2021" name="Proc. Natl. Acad. Sci. U.S.A.">
        <title>A Catalog of Tens of Thousands of Viruses from Human Metagenomes Reveals Hidden Associations with Chronic Diseases.</title>
        <authorList>
            <person name="Tisza M.J."/>
            <person name="Buck C.B."/>
        </authorList>
    </citation>
    <scope>NUCLEOTIDE SEQUENCE</scope>
    <source>
        <strain evidence="1">CtBLh2</strain>
    </source>
</reference>
<dbReference type="EMBL" id="BK032514">
    <property type="protein sequence ID" value="DAF45432.1"/>
    <property type="molecule type" value="Genomic_DNA"/>
</dbReference>
<name>A0A8S5S3D7_9CAUD</name>
<accession>A0A8S5S3D7</accession>
<protein>
    <submittedName>
        <fullName evidence="1">Uncharacterized protein</fullName>
    </submittedName>
</protein>